<reference evidence="4 5" key="2">
    <citation type="submission" date="2024-07" db="EMBL/GenBank/DDBJ databases">
        <authorList>
            <person name="Akdeniz Z."/>
        </authorList>
    </citation>
    <scope>NUCLEOTIDE SEQUENCE [LARGE SCALE GENOMIC DNA]</scope>
</reference>
<dbReference type="InterPro" id="IPR050836">
    <property type="entry name" value="SDS22/Internalin_LRR"/>
</dbReference>
<evidence type="ECO:0000256" key="1">
    <source>
        <dbReference type="ARBA" id="ARBA00022614"/>
    </source>
</evidence>
<keyword evidence="1" id="KW-0433">Leucine-rich repeat</keyword>
<keyword evidence="5" id="KW-1185">Reference proteome</keyword>
<dbReference type="SUPFAM" id="SSF52058">
    <property type="entry name" value="L domain-like"/>
    <property type="match status" value="1"/>
</dbReference>
<comment type="caution">
    <text evidence="3">The sequence shown here is derived from an EMBL/GenBank/DDBJ whole genome shotgun (WGS) entry which is preliminary data.</text>
</comment>
<proteinExistence type="predicted"/>
<dbReference type="PANTHER" id="PTHR46652:SF3">
    <property type="entry name" value="LEUCINE-RICH REPEAT-CONTAINING PROTEIN 9"/>
    <property type="match status" value="1"/>
</dbReference>
<evidence type="ECO:0000313" key="5">
    <source>
        <dbReference type="Proteomes" id="UP001642409"/>
    </source>
</evidence>
<dbReference type="EMBL" id="CATOUU010000025">
    <property type="protein sequence ID" value="CAI9913479.1"/>
    <property type="molecule type" value="Genomic_DNA"/>
</dbReference>
<sequence length="241" mass="27918">MNNTNINFIDTTKLLNLKELELTDNPISDITFIANLLNLEILNLQNCKQITNIISENCKQLKSINISSTGVTNIWALQFLKNLNSLNIQDTQVVDLHPLQYLFQLLELYTSHSVIDVTPLRNLVNLDSLDVQFNKIQDFSPIMLHKNYQLNEDDDNQKYYLSDQAIPTPLEVRFYNKILGIYKSQNRFRQISNGNKMQKFNETFTDTRKTVTMSLNNVIGSLNKQTELLMQFISNSDTFID</sequence>
<gene>
    <name evidence="3" type="ORF">HINF_LOCUS1124</name>
    <name evidence="4" type="ORF">HINF_LOCUS45995</name>
</gene>
<dbReference type="InterPro" id="IPR032675">
    <property type="entry name" value="LRR_dom_sf"/>
</dbReference>
<protein>
    <submittedName>
        <fullName evidence="3">Leucine-rich repeat domain-containing protein</fullName>
    </submittedName>
    <submittedName>
        <fullName evidence="4">Leucine-rich_repeat domain-containing protein</fullName>
    </submittedName>
</protein>
<dbReference type="Proteomes" id="UP001642409">
    <property type="component" value="Unassembled WGS sequence"/>
</dbReference>
<accession>A0AA86TAB8</accession>
<reference evidence="3" key="1">
    <citation type="submission" date="2023-06" db="EMBL/GenBank/DDBJ databases">
        <authorList>
            <person name="Kurt Z."/>
        </authorList>
    </citation>
    <scope>NUCLEOTIDE SEQUENCE</scope>
</reference>
<dbReference type="Gene3D" id="3.80.10.10">
    <property type="entry name" value="Ribonuclease Inhibitor"/>
    <property type="match status" value="1"/>
</dbReference>
<dbReference type="AlphaFoldDB" id="A0AA86TAB8"/>
<organism evidence="3">
    <name type="scientific">Hexamita inflata</name>
    <dbReference type="NCBI Taxonomy" id="28002"/>
    <lineage>
        <taxon>Eukaryota</taxon>
        <taxon>Metamonada</taxon>
        <taxon>Diplomonadida</taxon>
        <taxon>Hexamitidae</taxon>
        <taxon>Hexamitinae</taxon>
        <taxon>Hexamita</taxon>
    </lineage>
</organism>
<dbReference type="InterPro" id="IPR001611">
    <property type="entry name" value="Leu-rich_rpt"/>
</dbReference>
<dbReference type="EMBL" id="CAXDID020000201">
    <property type="protein sequence ID" value="CAL6054286.1"/>
    <property type="molecule type" value="Genomic_DNA"/>
</dbReference>
<name>A0AA86TAB8_9EUKA</name>
<dbReference type="PANTHER" id="PTHR46652">
    <property type="entry name" value="LEUCINE-RICH REPEAT AND IQ DOMAIN-CONTAINING PROTEIN 1-RELATED"/>
    <property type="match status" value="1"/>
</dbReference>
<evidence type="ECO:0000313" key="3">
    <source>
        <dbReference type="EMBL" id="CAI9913479.1"/>
    </source>
</evidence>
<evidence type="ECO:0000313" key="4">
    <source>
        <dbReference type="EMBL" id="CAL6054286.1"/>
    </source>
</evidence>
<evidence type="ECO:0000256" key="2">
    <source>
        <dbReference type="ARBA" id="ARBA00022737"/>
    </source>
</evidence>
<keyword evidence="2" id="KW-0677">Repeat</keyword>
<dbReference type="PROSITE" id="PS51450">
    <property type="entry name" value="LRR"/>
    <property type="match status" value="1"/>
</dbReference>